<evidence type="ECO:0000313" key="3">
    <source>
        <dbReference type="EMBL" id="SNR15393.1"/>
    </source>
</evidence>
<dbReference type="Proteomes" id="UP000215214">
    <property type="component" value="Chromosome TJEJU"/>
</dbReference>
<evidence type="ECO:0000259" key="2">
    <source>
        <dbReference type="Pfam" id="PF13648"/>
    </source>
</evidence>
<reference evidence="3 4" key="1">
    <citation type="submission" date="2017-07" db="EMBL/GenBank/DDBJ databases">
        <authorList>
            <person name="Sun Z.S."/>
            <person name="Albrecht U."/>
            <person name="Echele G."/>
            <person name="Lee C.C."/>
        </authorList>
    </citation>
    <scope>NUCLEOTIDE SEQUENCE [LARGE SCALE GENOMIC DNA]</scope>
    <source>
        <strain evidence="4">type strain: KCTC 22618</strain>
    </source>
</reference>
<proteinExistence type="predicted"/>
<feature type="signal peptide" evidence="1">
    <location>
        <begin position="1"/>
        <end position="23"/>
    </location>
</feature>
<evidence type="ECO:0000256" key="1">
    <source>
        <dbReference type="SAM" id="SignalP"/>
    </source>
</evidence>
<keyword evidence="3" id="KW-0449">Lipoprotein</keyword>
<dbReference type="Pfam" id="PF13648">
    <property type="entry name" value="Lipocalin_4"/>
    <property type="match status" value="1"/>
</dbReference>
<dbReference type="PROSITE" id="PS51257">
    <property type="entry name" value="PROKAR_LIPOPROTEIN"/>
    <property type="match status" value="1"/>
</dbReference>
<protein>
    <submittedName>
        <fullName evidence="3">Probable lipoprotein</fullName>
    </submittedName>
</protein>
<organism evidence="3 4">
    <name type="scientific">Tenacibaculum jejuense</name>
    <dbReference type="NCBI Taxonomy" id="584609"/>
    <lineage>
        <taxon>Bacteria</taxon>
        <taxon>Pseudomonadati</taxon>
        <taxon>Bacteroidota</taxon>
        <taxon>Flavobacteriia</taxon>
        <taxon>Flavobacteriales</taxon>
        <taxon>Flavobacteriaceae</taxon>
        <taxon>Tenacibaculum</taxon>
    </lineage>
</organism>
<dbReference type="EMBL" id="LT899436">
    <property type="protein sequence ID" value="SNR15393.1"/>
    <property type="molecule type" value="Genomic_DNA"/>
</dbReference>
<feature type="domain" description="Lipocalin-like" evidence="2">
    <location>
        <begin position="31"/>
        <end position="122"/>
    </location>
</feature>
<name>A0A238U870_9FLAO</name>
<feature type="chain" id="PRO_5012602027" evidence="1">
    <location>
        <begin position="24"/>
        <end position="135"/>
    </location>
</feature>
<dbReference type="AlphaFoldDB" id="A0A238U870"/>
<sequence length="135" mass="15232">MKYIMKKLLLITASILLFVSCSDDETVSDPILGTWKLEMQGFTDTNGEFIDETNECTKKSILVFNSDGTHTTELFGGTDASNCDSDGIEKYTWKNNGNNVYELLEDGETTPDLITINFTDNNTKFKYGTITWKKQ</sequence>
<dbReference type="InterPro" id="IPR024311">
    <property type="entry name" value="Lipocalin-like"/>
</dbReference>
<accession>A0A238U870</accession>
<keyword evidence="4" id="KW-1185">Reference proteome</keyword>
<evidence type="ECO:0000313" key="4">
    <source>
        <dbReference type="Proteomes" id="UP000215214"/>
    </source>
</evidence>
<gene>
    <name evidence="3" type="ORF">TJEJU_1672</name>
</gene>
<keyword evidence="1" id="KW-0732">Signal</keyword>
<dbReference type="KEGG" id="tje:TJEJU_1672"/>